<name>A0A6A1RP57_ACIGI</name>
<dbReference type="RefSeq" id="WP_004721995.1">
    <property type="nucleotide sequence ID" value="NZ_BBRY01000003.1"/>
</dbReference>
<sequence length="92" mass="10550">MNETFTYLYTHVGIFGSLPTHKVFTSDKSDKTKLIFADNTFVYSLISSWTLSNSDFDSGKATWKEEPADYLENEIKKLAIYKANHPLFITES</sequence>
<evidence type="ECO:0000313" key="2">
    <source>
        <dbReference type="Proteomes" id="UP000887320"/>
    </source>
</evidence>
<proteinExistence type="predicted"/>
<comment type="caution">
    <text evidence="1">The sequence shown here is derived from an EMBL/GenBank/DDBJ whole genome shotgun (WGS) entry which is preliminary data.</text>
</comment>
<protein>
    <submittedName>
        <fullName evidence="1">Uncharacterized protein</fullName>
    </submittedName>
</protein>
<reference evidence="1" key="1">
    <citation type="submission" date="2021-07" db="EMBL/GenBank/DDBJ databases">
        <authorList>
            <person name="Fernandez M."/>
            <person name="Pereira P."/>
            <person name="Torres Tejerizo G.A."/>
            <person name="Gonzalez P."/>
            <person name="Agostini E."/>
        </authorList>
    </citation>
    <scope>NUCLEOTIDE SEQUENCE</scope>
    <source>
        <strain evidence="1">SFC 500-1A</strain>
    </source>
</reference>
<organism evidence="1 2">
    <name type="scientific">Acinetobacter guillouiae</name>
    <name type="common">Acinetobacter genomosp. 11</name>
    <dbReference type="NCBI Taxonomy" id="106649"/>
    <lineage>
        <taxon>Bacteria</taxon>
        <taxon>Pseudomonadati</taxon>
        <taxon>Pseudomonadota</taxon>
        <taxon>Gammaproteobacteria</taxon>
        <taxon>Moraxellales</taxon>
        <taxon>Moraxellaceae</taxon>
        <taxon>Acinetobacter</taxon>
    </lineage>
</organism>
<dbReference type="Proteomes" id="UP000887320">
    <property type="component" value="Unassembled WGS sequence"/>
</dbReference>
<gene>
    <name evidence="1" type="ORF">KW868_04310</name>
</gene>
<evidence type="ECO:0000313" key="1">
    <source>
        <dbReference type="EMBL" id="MCF0263690.1"/>
    </source>
</evidence>
<accession>A0A6A1RP57</accession>
<dbReference type="EMBL" id="JAHWXT010000001">
    <property type="protein sequence ID" value="MCF0263690.1"/>
    <property type="molecule type" value="Genomic_DNA"/>
</dbReference>
<dbReference type="AlphaFoldDB" id="A0A6A1RP57"/>